<organism evidence="1 2">
    <name type="scientific">Flavobacterium pygoscelis</name>
    <dbReference type="NCBI Taxonomy" id="2893176"/>
    <lineage>
        <taxon>Bacteria</taxon>
        <taxon>Pseudomonadati</taxon>
        <taxon>Bacteroidota</taxon>
        <taxon>Flavobacteriia</taxon>
        <taxon>Flavobacteriales</taxon>
        <taxon>Flavobacteriaceae</taxon>
        <taxon>Flavobacterium</taxon>
    </lineage>
</organism>
<gene>
    <name evidence="1" type="ORF">MW871_14085</name>
</gene>
<keyword evidence="2" id="KW-1185">Reference proteome</keyword>
<sequence length="118" mass="13541">MGKAKLAHEKVMKYFDEIGFNCTTKNCREVTLDVVVDGKSRKRRLDIADNNPNIFDDIEVKAYETGKVYATKDILAEVAADAYLIKKEGWKIDWKFIDCELSQPLREALQKANINIIE</sequence>
<reference evidence="1" key="1">
    <citation type="submission" date="2022-04" db="EMBL/GenBank/DDBJ databases">
        <title>Flavobacterium pygoscelis sp. nov. isolated from Chinstrap chick (Pygoscelis antarcticus).</title>
        <authorList>
            <person name="Irgang R."/>
            <person name="Poblete-Morales M."/>
            <person name="Avendano-Herrera R."/>
        </authorList>
    </citation>
    <scope>NUCLEOTIDE SEQUENCE</scope>
    <source>
        <strain evidence="1">I-SCBP12n</strain>
    </source>
</reference>
<dbReference type="RefSeq" id="WP_248429100.1">
    <property type="nucleotide sequence ID" value="NZ_JALNUB010000010.1"/>
</dbReference>
<dbReference type="AlphaFoldDB" id="A0A9X1XTQ5"/>
<proteinExistence type="predicted"/>
<name>A0A9X1XTQ5_9FLAO</name>
<accession>A0A9X1XTQ5</accession>
<evidence type="ECO:0000313" key="2">
    <source>
        <dbReference type="Proteomes" id="UP001139260"/>
    </source>
</evidence>
<dbReference type="Proteomes" id="UP001139260">
    <property type="component" value="Unassembled WGS sequence"/>
</dbReference>
<comment type="caution">
    <text evidence="1">The sequence shown here is derived from an EMBL/GenBank/DDBJ whole genome shotgun (WGS) entry which is preliminary data.</text>
</comment>
<protein>
    <submittedName>
        <fullName evidence="1">Uncharacterized protein</fullName>
    </submittedName>
</protein>
<evidence type="ECO:0000313" key="1">
    <source>
        <dbReference type="EMBL" id="MCK8143024.1"/>
    </source>
</evidence>
<dbReference type="EMBL" id="JALNUB010000010">
    <property type="protein sequence ID" value="MCK8143024.1"/>
    <property type="molecule type" value="Genomic_DNA"/>
</dbReference>